<proteinExistence type="predicted"/>
<feature type="region of interest" description="Disordered" evidence="1">
    <location>
        <begin position="100"/>
        <end position="152"/>
    </location>
</feature>
<evidence type="ECO:0000256" key="1">
    <source>
        <dbReference type="SAM" id="MobiDB-lite"/>
    </source>
</evidence>
<reference evidence="2 3" key="1">
    <citation type="submission" date="2017-11" db="EMBL/GenBank/DDBJ databases">
        <title>Comparative genomics of Botrytis spp.</title>
        <authorList>
            <person name="Valero-Jimenez C.A."/>
            <person name="Tapia P."/>
            <person name="Veloso J."/>
            <person name="Silva-Moreno E."/>
            <person name="Staats M."/>
            <person name="Valdes J.H."/>
            <person name="Van Kan J.A.L."/>
        </authorList>
    </citation>
    <scope>NUCLEOTIDE SEQUENCE [LARGE SCALE GENOMIC DNA]</scope>
    <source>
        <strain evidence="2 3">MUCL2830</strain>
    </source>
</reference>
<dbReference type="EMBL" id="PHWZ01000305">
    <property type="protein sequence ID" value="TEY47391.1"/>
    <property type="molecule type" value="Genomic_DNA"/>
</dbReference>
<gene>
    <name evidence="2" type="ORF">BOTCAL_0306g00110</name>
</gene>
<evidence type="ECO:0000313" key="3">
    <source>
        <dbReference type="Proteomes" id="UP000297299"/>
    </source>
</evidence>
<dbReference type="Proteomes" id="UP000297299">
    <property type="component" value="Unassembled WGS sequence"/>
</dbReference>
<accession>A0A4Y8CWT1</accession>
<feature type="compositionally biased region" description="Polar residues" evidence="1">
    <location>
        <begin position="1"/>
        <end position="10"/>
    </location>
</feature>
<dbReference type="OrthoDB" id="3438983at2759"/>
<sequence>MAQQGGTQESGDGRGGSRTAWGRGGTTRGNELGLKRNDSGRGGGLARTPSGAARGLLILPKGKGNEPARGRGHAGTLSATLASLSLDNRPAAGALASSVLMPTPQGRGQPAPLKGTASVFQPGVPSGGSPVSPKPPSDQPAVTARAHLPPSG</sequence>
<protein>
    <submittedName>
        <fullName evidence="2">Uncharacterized protein</fullName>
    </submittedName>
</protein>
<comment type="caution">
    <text evidence="2">The sequence shown here is derived from an EMBL/GenBank/DDBJ whole genome shotgun (WGS) entry which is preliminary data.</text>
</comment>
<organism evidence="2 3">
    <name type="scientific">Botryotinia calthae</name>
    <dbReference type="NCBI Taxonomy" id="38488"/>
    <lineage>
        <taxon>Eukaryota</taxon>
        <taxon>Fungi</taxon>
        <taxon>Dikarya</taxon>
        <taxon>Ascomycota</taxon>
        <taxon>Pezizomycotina</taxon>
        <taxon>Leotiomycetes</taxon>
        <taxon>Helotiales</taxon>
        <taxon>Sclerotiniaceae</taxon>
        <taxon>Botryotinia</taxon>
    </lineage>
</organism>
<name>A0A4Y8CWT1_9HELO</name>
<dbReference type="AlphaFoldDB" id="A0A4Y8CWT1"/>
<feature type="region of interest" description="Disordered" evidence="1">
    <location>
        <begin position="1"/>
        <end position="75"/>
    </location>
</feature>
<keyword evidence="3" id="KW-1185">Reference proteome</keyword>
<evidence type="ECO:0000313" key="2">
    <source>
        <dbReference type="EMBL" id="TEY47391.1"/>
    </source>
</evidence>
<feature type="compositionally biased region" description="Low complexity" evidence="1">
    <location>
        <begin position="118"/>
        <end position="131"/>
    </location>
</feature>